<dbReference type="RefSeq" id="WP_015751029.1">
    <property type="nucleotide sequence ID" value="NC_013223.1"/>
</dbReference>
<proteinExistence type="predicted"/>
<organism evidence="3 4">
    <name type="scientific">Desulfohalobium retbaense (strain ATCC 49708 / DSM 5692 / JCM 16813 / HR100)</name>
    <dbReference type="NCBI Taxonomy" id="485915"/>
    <lineage>
        <taxon>Bacteria</taxon>
        <taxon>Pseudomonadati</taxon>
        <taxon>Thermodesulfobacteriota</taxon>
        <taxon>Desulfovibrionia</taxon>
        <taxon>Desulfovibrionales</taxon>
        <taxon>Desulfohalobiaceae</taxon>
        <taxon>Desulfohalobium</taxon>
    </lineage>
</organism>
<protein>
    <recommendedName>
        <fullName evidence="2">Magnesium transporter MgtE intracellular domain-containing protein</fullName>
    </recommendedName>
</protein>
<reference evidence="4" key="1">
    <citation type="submission" date="2009-09" db="EMBL/GenBank/DDBJ databases">
        <title>The complete chromosome of Desulfohalobium retbaense DSM 5692.</title>
        <authorList>
            <consortium name="US DOE Joint Genome Institute (JGI-PGF)"/>
            <person name="Lucas S."/>
            <person name="Copeland A."/>
            <person name="Lapidus A."/>
            <person name="Glavina del Rio T."/>
            <person name="Dalin E."/>
            <person name="Tice H."/>
            <person name="Bruce D."/>
            <person name="Goodwin L."/>
            <person name="Pitluck S."/>
            <person name="Kyrpides N."/>
            <person name="Mavromatis K."/>
            <person name="Ivanova N."/>
            <person name="Mikhailova N."/>
            <person name="Munk A.C."/>
            <person name="Brettin T."/>
            <person name="Detter J.C."/>
            <person name="Han C."/>
            <person name="Tapia R."/>
            <person name="Larimer F."/>
            <person name="Land M."/>
            <person name="Hauser L."/>
            <person name="Markowitz V."/>
            <person name="Cheng J.-F."/>
            <person name="Hugenholtz P."/>
            <person name="Woyke T."/>
            <person name="Wu D."/>
            <person name="Spring S."/>
            <person name="Klenk H.-P."/>
            <person name="Eisen J.A."/>
        </authorList>
    </citation>
    <scope>NUCLEOTIDE SEQUENCE [LARGE SCALE GENOMIC DNA]</scope>
    <source>
        <strain evidence="4">DSM 5692</strain>
    </source>
</reference>
<dbReference type="EMBL" id="CP001734">
    <property type="protein sequence ID" value="ACV67871.1"/>
    <property type="molecule type" value="Genomic_DNA"/>
</dbReference>
<keyword evidence="1" id="KW-0175">Coiled coil</keyword>
<feature type="domain" description="Magnesium transporter MgtE intracellular" evidence="2">
    <location>
        <begin position="113"/>
        <end position="165"/>
    </location>
</feature>
<dbReference type="Proteomes" id="UP000001052">
    <property type="component" value="Chromosome"/>
</dbReference>
<sequence length="176" mass="19611">MILRGERFGMVAIAVIVALTIVAVSSGFAQEGAEGLPQEPETVEQRRIIALLQQQREELSERKVRLDEWENELKILQNEVEEKLARIKKARVALEGLLNQKERIEGQRVADLSSIYQRMDPGRAAAALDTMEQDLAIGILSQMRSKGAGEILNEMSKEKAAELSRAFTRLDTASPP</sequence>
<dbReference type="HOGENOM" id="CLU_1522811_0_0_7"/>
<feature type="coiled-coil region" evidence="1">
    <location>
        <begin position="52"/>
        <end position="107"/>
    </location>
</feature>
<evidence type="ECO:0000256" key="1">
    <source>
        <dbReference type="SAM" id="Coils"/>
    </source>
</evidence>
<reference evidence="3 4" key="2">
    <citation type="journal article" date="2010" name="Stand. Genomic Sci.">
        <title>Complete genome sequence of Desulfohalobium retbaense type strain (HR(100)).</title>
        <authorList>
            <person name="Spring S."/>
            <person name="Nolan M."/>
            <person name="Lapidus A."/>
            <person name="Glavina Del Rio T."/>
            <person name="Copeland A."/>
            <person name="Tice H."/>
            <person name="Cheng J.F."/>
            <person name="Lucas S."/>
            <person name="Land M."/>
            <person name="Chen F."/>
            <person name="Bruce D."/>
            <person name="Goodwin L."/>
            <person name="Pitluck S."/>
            <person name="Ivanova N."/>
            <person name="Mavromatis K."/>
            <person name="Mikhailova N."/>
            <person name="Pati A."/>
            <person name="Chen A."/>
            <person name="Palaniappan K."/>
            <person name="Hauser L."/>
            <person name="Chang Y.J."/>
            <person name="Jeffries C.D."/>
            <person name="Munk C."/>
            <person name="Kiss H."/>
            <person name="Chain P."/>
            <person name="Han C."/>
            <person name="Brettin T."/>
            <person name="Detter J.C."/>
            <person name="Schuler E."/>
            <person name="Goker M."/>
            <person name="Rohde M."/>
            <person name="Bristow J."/>
            <person name="Eisen J.A."/>
            <person name="Markowitz V."/>
            <person name="Hugenholtz P."/>
            <person name="Kyrpides N.C."/>
            <person name="Klenk H.P."/>
        </authorList>
    </citation>
    <scope>NUCLEOTIDE SEQUENCE [LARGE SCALE GENOMIC DNA]</scope>
    <source>
        <strain evidence="3 4">DSM 5692</strain>
    </source>
</reference>
<accession>C8WYV5</accession>
<evidence type="ECO:0000313" key="4">
    <source>
        <dbReference type="Proteomes" id="UP000001052"/>
    </source>
</evidence>
<name>C8WYV5_DESRD</name>
<dbReference type="eggNOG" id="COG3334">
    <property type="taxonomic scope" value="Bacteria"/>
</dbReference>
<dbReference type="STRING" id="485915.Dret_0574"/>
<evidence type="ECO:0000259" key="2">
    <source>
        <dbReference type="Pfam" id="PF03448"/>
    </source>
</evidence>
<dbReference type="SUPFAM" id="SSF158791">
    <property type="entry name" value="MgtE N-terminal domain-like"/>
    <property type="match status" value="1"/>
</dbReference>
<dbReference type="Gene3D" id="1.25.60.10">
    <property type="entry name" value="MgtE N-terminal domain-like"/>
    <property type="match status" value="1"/>
</dbReference>
<evidence type="ECO:0000313" key="3">
    <source>
        <dbReference type="EMBL" id="ACV67871.1"/>
    </source>
</evidence>
<dbReference type="AlphaFoldDB" id="C8WYV5"/>
<keyword evidence="4" id="KW-1185">Reference proteome</keyword>
<dbReference type="KEGG" id="drt:Dret_0574"/>
<dbReference type="OrthoDB" id="5297650at2"/>
<dbReference type="Pfam" id="PF03448">
    <property type="entry name" value="MgtE_N"/>
    <property type="match status" value="1"/>
</dbReference>
<gene>
    <name evidence="3" type="ordered locus">Dret_0574</name>
</gene>
<dbReference type="InterPro" id="IPR006668">
    <property type="entry name" value="Mg_transptr_MgtE_intracell_dom"/>
</dbReference>
<dbReference type="InterPro" id="IPR038076">
    <property type="entry name" value="MgtE_N_sf"/>
</dbReference>